<dbReference type="AlphaFoldDB" id="A0A1X7UTE3"/>
<dbReference type="InParanoid" id="A0A1X7UTE3"/>
<dbReference type="EnsemblMetazoa" id="Aqu2.1.30941_001">
    <property type="protein sequence ID" value="Aqu2.1.30941_001"/>
    <property type="gene ID" value="Aqu2.1.30941"/>
</dbReference>
<evidence type="ECO:0000256" key="1">
    <source>
        <dbReference type="SAM" id="MobiDB-lite"/>
    </source>
</evidence>
<feature type="region of interest" description="Disordered" evidence="1">
    <location>
        <begin position="19"/>
        <end position="80"/>
    </location>
</feature>
<sequence>MNQLPSPKKVQKWNSTGQIITAAPIHQDNNLAYDYEESSEEFDYDDKEEDSLEYHDDEDENHNDNEEPDYEDDNAGEDNS</sequence>
<protein>
    <submittedName>
        <fullName evidence="2">Uncharacterized protein</fullName>
    </submittedName>
</protein>
<evidence type="ECO:0000313" key="2">
    <source>
        <dbReference type="EnsemblMetazoa" id="Aqu2.1.30941_001"/>
    </source>
</evidence>
<reference evidence="2" key="1">
    <citation type="submission" date="2017-05" db="UniProtKB">
        <authorList>
            <consortium name="EnsemblMetazoa"/>
        </authorList>
    </citation>
    <scope>IDENTIFICATION</scope>
</reference>
<proteinExistence type="predicted"/>
<name>A0A1X7UTE3_AMPQE</name>
<accession>A0A1X7UTE3</accession>
<feature type="compositionally biased region" description="Acidic residues" evidence="1">
    <location>
        <begin position="34"/>
        <end position="80"/>
    </location>
</feature>
<organism evidence="2">
    <name type="scientific">Amphimedon queenslandica</name>
    <name type="common">Sponge</name>
    <dbReference type="NCBI Taxonomy" id="400682"/>
    <lineage>
        <taxon>Eukaryota</taxon>
        <taxon>Metazoa</taxon>
        <taxon>Porifera</taxon>
        <taxon>Demospongiae</taxon>
        <taxon>Heteroscleromorpha</taxon>
        <taxon>Haplosclerida</taxon>
        <taxon>Niphatidae</taxon>
        <taxon>Amphimedon</taxon>
    </lineage>
</organism>